<evidence type="ECO:0000256" key="4">
    <source>
        <dbReference type="SAM" id="SignalP"/>
    </source>
</evidence>
<evidence type="ECO:0008006" key="7">
    <source>
        <dbReference type="Google" id="ProtNLM"/>
    </source>
</evidence>
<name>B0XYQ1_ASPFC</name>
<keyword evidence="3 4" id="KW-0732">Signal</keyword>
<gene>
    <name evidence="5" type="ORF">AFUB_041680</name>
</gene>
<accession>B0XYQ1</accession>
<evidence type="ECO:0000256" key="1">
    <source>
        <dbReference type="ARBA" id="ARBA00004613"/>
    </source>
</evidence>
<dbReference type="Proteomes" id="UP000001699">
    <property type="component" value="Unassembled WGS sequence"/>
</dbReference>
<sequence>MKFSTFALGMFAGMAASAAIPASVVDGMNLSDNGLGTFLPLAFCLIPIESLSSSFQPSNQSSHPTNIFFSPTSIGLVNAGDPVCHKNSDCGPGIGYCYKGICVADPPKVERDDPICHKNSDCGPGVGYCYKGICVADPPKLTRDDASIVTCHTNKDCFNGLCIAGICHWGIGESSASNTANQNSASLVQTSEPADPVCHKNSDCGPGVGYCYHGICLADPPKLTSRDDPICHKNSDCGPGVGYCYHGICVADPPKDAREVSADPVCHKNSDCGPGVGYCYHGICVADPPMLARDEQTDPVCHKNSDCGPGVGYCYHGICVAGPPVVPRGEEADPVCHKDSDCGPDIVLERAKKDKEGQGEWMEYLLDQVQSFVHLFESIPACLRCILMKLTTKMLLKCQSNSHVLYERHCDDATERRLEGLAPTQENWHLRDSNNLRPVIRYLKGETTPNGIELLARTSHSEINVHDQLAISLLR</sequence>
<organism evidence="5 6">
    <name type="scientific">Aspergillus fumigatus (strain CBS 144.89 / FGSC A1163 / CEA10)</name>
    <name type="common">Neosartorya fumigata</name>
    <dbReference type="NCBI Taxonomy" id="451804"/>
    <lineage>
        <taxon>Eukaryota</taxon>
        <taxon>Fungi</taxon>
        <taxon>Dikarya</taxon>
        <taxon>Ascomycota</taxon>
        <taxon>Pezizomycotina</taxon>
        <taxon>Eurotiomycetes</taxon>
        <taxon>Eurotiomycetidae</taxon>
        <taxon>Eurotiales</taxon>
        <taxon>Aspergillaceae</taxon>
        <taxon>Aspergillus</taxon>
        <taxon>Aspergillus subgen. Fumigati</taxon>
    </lineage>
</organism>
<dbReference type="PANTHER" id="PTHR12113:SF6">
    <property type="entry name" value="DICKKOPF N-TERMINAL CYSTEINE-RICH DOMAIN-CONTAINING PROTEIN"/>
    <property type="match status" value="1"/>
</dbReference>
<feature type="signal peptide" evidence="4">
    <location>
        <begin position="1"/>
        <end position="17"/>
    </location>
</feature>
<evidence type="ECO:0000256" key="2">
    <source>
        <dbReference type="ARBA" id="ARBA00022525"/>
    </source>
</evidence>
<feature type="chain" id="PRO_5002758028" description="Dickkopf N-terminal cysteine-rich domain-containing protein" evidence="4">
    <location>
        <begin position="18"/>
        <end position="475"/>
    </location>
</feature>
<comment type="subcellular location">
    <subcellularLocation>
        <location evidence="1">Secreted</location>
    </subcellularLocation>
</comment>
<evidence type="ECO:0000313" key="5">
    <source>
        <dbReference type="EMBL" id="EDP52997.1"/>
    </source>
</evidence>
<dbReference type="PANTHER" id="PTHR12113">
    <property type="entry name" value="DICKKOPF3-LIKE 3"/>
    <property type="match status" value="1"/>
</dbReference>
<dbReference type="HOGENOM" id="CLU_574872_0_0_1"/>
<dbReference type="GO" id="GO:0048019">
    <property type="term" value="F:receptor antagonist activity"/>
    <property type="evidence" value="ECO:0007669"/>
    <property type="project" value="TreeGrafter"/>
</dbReference>
<protein>
    <recommendedName>
        <fullName evidence="7">Dickkopf N-terminal cysteine-rich domain-containing protein</fullName>
    </recommendedName>
</protein>
<dbReference type="VEuPathDB" id="FungiDB:AFUB_041680"/>
<dbReference type="AlphaFoldDB" id="B0XYQ1"/>
<keyword evidence="2" id="KW-0964">Secreted</keyword>
<keyword evidence="6" id="KW-1185">Reference proteome</keyword>
<dbReference type="InterPro" id="IPR039863">
    <property type="entry name" value="DKK1-4"/>
</dbReference>
<dbReference type="GO" id="GO:0005576">
    <property type="term" value="C:extracellular region"/>
    <property type="evidence" value="ECO:0007669"/>
    <property type="project" value="UniProtKB-SubCell"/>
</dbReference>
<dbReference type="EMBL" id="DS499596">
    <property type="protein sequence ID" value="EDP52997.1"/>
    <property type="molecule type" value="Genomic_DNA"/>
</dbReference>
<evidence type="ECO:0000256" key="3">
    <source>
        <dbReference type="ARBA" id="ARBA00022729"/>
    </source>
</evidence>
<evidence type="ECO:0000313" key="6">
    <source>
        <dbReference type="Proteomes" id="UP000001699"/>
    </source>
</evidence>
<proteinExistence type="predicted"/>
<dbReference type="GO" id="GO:0039706">
    <property type="term" value="F:co-receptor binding"/>
    <property type="evidence" value="ECO:0007669"/>
    <property type="project" value="TreeGrafter"/>
</dbReference>
<dbReference type="PhylomeDB" id="B0XYQ1"/>
<dbReference type="OrthoDB" id="4405280at2759"/>
<reference evidence="5 6" key="1">
    <citation type="journal article" date="2008" name="PLoS Genet.">
        <title>Genomic islands in the pathogenic filamentous fungus Aspergillus fumigatus.</title>
        <authorList>
            <person name="Fedorova N.D."/>
            <person name="Khaldi N."/>
            <person name="Joardar V.S."/>
            <person name="Maiti R."/>
            <person name="Amedeo P."/>
            <person name="Anderson M.J."/>
            <person name="Crabtree J."/>
            <person name="Silva J.C."/>
            <person name="Badger J.H."/>
            <person name="Albarraq A."/>
            <person name="Angiuoli S."/>
            <person name="Bussey H."/>
            <person name="Bowyer P."/>
            <person name="Cotty P.J."/>
            <person name="Dyer P.S."/>
            <person name="Egan A."/>
            <person name="Galens K."/>
            <person name="Fraser-Liggett C.M."/>
            <person name="Haas B.J."/>
            <person name="Inman J.M."/>
            <person name="Kent R."/>
            <person name="Lemieux S."/>
            <person name="Malavazi I."/>
            <person name="Orvis J."/>
            <person name="Roemer T."/>
            <person name="Ronning C.M."/>
            <person name="Sundaram J.P."/>
            <person name="Sutton G."/>
            <person name="Turner G."/>
            <person name="Venter J.C."/>
            <person name="White O.R."/>
            <person name="Whitty B.R."/>
            <person name="Youngman P."/>
            <person name="Wolfe K.H."/>
            <person name="Goldman G.H."/>
            <person name="Wortman J.R."/>
            <person name="Jiang B."/>
            <person name="Denning D.W."/>
            <person name="Nierman W.C."/>
        </authorList>
    </citation>
    <scope>NUCLEOTIDE SEQUENCE [LARGE SCALE GENOMIC DNA]</scope>
    <source>
        <strain evidence="6">CBS 144.89 / FGSC A1163 / CEA10</strain>
    </source>
</reference>